<evidence type="ECO:0000313" key="2">
    <source>
        <dbReference type="EMBL" id="KXH30149.1"/>
    </source>
</evidence>
<dbReference type="PANTHER" id="PTHR10353:SF53">
    <property type="entry name" value="BETA-1,4-GLUCOSIDASE (EUROFUNG)"/>
    <property type="match status" value="1"/>
</dbReference>
<sequence length="636" mass="70164">MSSFPYPVRLDGCSPASSIALQVVSQTEIMTMLQAYLGLAAVSLTGAYAAALESSGAPSTTLRPTAATSWSYSTFTYEQLTVNRYPTPLPSPLTIATPYAPHFTEVSTLLPENVTYTTFSFNPSATASPDGQYGQSAYVALWANYTYTHEPPFTTTASPTPIPSSELVYPPELPARPLNDNTDLKFPSDFVWGVAASAWQIEGGLQTEGRGPAVLDVVGVNGQGLLGTNDSNVADMHYFLYKQDIARLAALGVPYFSFSISWTRVVPFGRAGSPVNQQALDHYDDVINTCIEYGITPIATLMHIDNPVGIFDNLDEFPSHYAYYAKQVMARYADRVPYWVTFNEPNIAVQFTLPSYDGLTAFLLAHADVYRWYKDVLGGTGKITMKFANNLAVPLDPGNPDDVAASYRYQDFILGIMSNPLFLGKQFPEVVLDTPKMNTTLTKSLTDEQLAHINGTMDYWAFDPYGAQYATNPPGGYEACASNSSDPLWPSCVTLTTIQANGWAMGAISEGGALIAPSYVREQFGFVWNTYRPSGIMVTEFGFPQLADAETSHDAQRYDFERTMYYQNFLTETLRAIHEDGVNVIGALAWSWIDNNEFGSFEAQYGMMGVNRSDPGLSRWVKRSFFDYVDFFQSHI</sequence>
<name>A0A135S2Q1_9PEZI</name>
<dbReference type="Pfam" id="PF00232">
    <property type="entry name" value="Glyco_hydro_1"/>
    <property type="match status" value="1"/>
</dbReference>
<gene>
    <name evidence="2" type="ORF">CSIM01_00863</name>
</gene>
<comment type="similarity">
    <text evidence="1">Belongs to the glycosyl hydrolase 1 family.</text>
</comment>
<organism evidence="2 3">
    <name type="scientific">Colletotrichum simmondsii</name>
    <dbReference type="NCBI Taxonomy" id="703756"/>
    <lineage>
        <taxon>Eukaryota</taxon>
        <taxon>Fungi</taxon>
        <taxon>Dikarya</taxon>
        <taxon>Ascomycota</taxon>
        <taxon>Pezizomycotina</taxon>
        <taxon>Sordariomycetes</taxon>
        <taxon>Hypocreomycetidae</taxon>
        <taxon>Glomerellales</taxon>
        <taxon>Glomerellaceae</taxon>
        <taxon>Colletotrichum</taxon>
        <taxon>Colletotrichum acutatum species complex</taxon>
    </lineage>
</organism>
<dbReference type="OrthoDB" id="65569at2759"/>
<dbReference type="PANTHER" id="PTHR10353">
    <property type="entry name" value="GLYCOSYL HYDROLASE"/>
    <property type="match status" value="1"/>
</dbReference>
<comment type="caution">
    <text evidence="2">The sequence shown here is derived from an EMBL/GenBank/DDBJ whole genome shotgun (WGS) entry which is preliminary data.</text>
</comment>
<dbReference type="Proteomes" id="UP000070328">
    <property type="component" value="Unassembled WGS sequence"/>
</dbReference>
<reference evidence="2 3" key="1">
    <citation type="submission" date="2014-02" db="EMBL/GenBank/DDBJ databases">
        <title>The genome sequence of Colletotrichum simmondsii CBS122122.</title>
        <authorList>
            <person name="Baroncelli R."/>
            <person name="Thon M.R."/>
        </authorList>
    </citation>
    <scope>NUCLEOTIDE SEQUENCE [LARGE SCALE GENOMIC DNA]</scope>
    <source>
        <strain evidence="2 3">CBS122122</strain>
    </source>
</reference>
<dbReference type="Gene3D" id="3.20.20.80">
    <property type="entry name" value="Glycosidases"/>
    <property type="match status" value="1"/>
</dbReference>
<evidence type="ECO:0000256" key="1">
    <source>
        <dbReference type="RuleBase" id="RU003690"/>
    </source>
</evidence>
<evidence type="ECO:0000313" key="3">
    <source>
        <dbReference type="Proteomes" id="UP000070328"/>
    </source>
</evidence>
<dbReference type="GO" id="GO:0008422">
    <property type="term" value="F:beta-glucosidase activity"/>
    <property type="evidence" value="ECO:0007669"/>
    <property type="project" value="TreeGrafter"/>
</dbReference>
<dbReference type="AlphaFoldDB" id="A0A135S2Q1"/>
<dbReference type="EMBL" id="JFBX01000728">
    <property type="protein sequence ID" value="KXH30149.1"/>
    <property type="molecule type" value="Genomic_DNA"/>
</dbReference>
<protein>
    <submittedName>
        <fullName evidence="2">Beta-glucosidase A</fullName>
    </submittedName>
</protein>
<accession>A0A135S2Q1</accession>
<keyword evidence="3" id="KW-1185">Reference proteome</keyword>
<dbReference type="InterPro" id="IPR001360">
    <property type="entry name" value="Glyco_hydro_1"/>
</dbReference>
<proteinExistence type="inferred from homology"/>
<dbReference type="SUPFAM" id="SSF51445">
    <property type="entry name" value="(Trans)glycosidases"/>
    <property type="match status" value="1"/>
</dbReference>
<dbReference type="GO" id="GO:0005975">
    <property type="term" value="P:carbohydrate metabolic process"/>
    <property type="evidence" value="ECO:0007669"/>
    <property type="project" value="InterPro"/>
</dbReference>
<dbReference type="InterPro" id="IPR017853">
    <property type="entry name" value="GH"/>
</dbReference>